<dbReference type="Pfam" id="PF08990">
    <property type="entry name" value="Docking"/>
    <property type="match status" value="1"/>
</dbReference>
<dbReference type="Gene3D" id="3.40.47.10">
    <property type="match status" value="1"/>
</dbReference>
<dbReference type="InterPro" id="IPR015083">
    <property type="entry name" value="NorB/c/GfsB-D-like_docking"/>
</dbReference>
<feature type="non-terminal residue" evidence="3">
    <location>
        <position position="55"/>
    </location>
</feature>
<accession>A0A3N0DRN6</accession>
<organism evidence="3 4">
    <name type="scientific">Halostreptopolyspora alba</name>
    <dbReference type="NCBI Taxonomy" id="2487137"/>
    <lineage>
        <taxon>Bacteria</taxon>
        <taxon>Bacillati</taxon>
        <taxon>Actinomycetota</taxon>
        <taxon>Actinomycetes</taxon>
        <taxon>Streptosporangiales</taxon>
        <taxon>Nocardiopsidaceae</taxon>
        <taxon>Halostreptopolyspora</taxon>
    </lineage>
</organism>
<name>A0A3N0DRN6_9ACTN</name>
<dbReference type="RefSeq" id="WP_393916802.1">
    <property type="nucleotide sequence ID" value="NZ_RJMB01000049.1"/>
</dbReference>
<evidence type="ECO:0000313" key="4">
    <source>
        <dbReference type="Proteomes" id="UP000269198"/>
    </source>
</evidence>
<dbReference type="GO" id="GO:0016746">
    <property type="term" value="F:acyltransferase activity"/>
    <property type="evidence" value="ECO:0007669"/>
    <property type="project" value="InterPro"/>
</dbReference>
<keyword evidence="1" id="KW-0511">Multifunctional enzyme</keyword>
<reference evidence="3 4" key="1">
    <citation type="submission" date="2018-11" db="EMBL/GenBank/DDBJ databases">
        <title>The genome draft of YIM 96095.</title>
        <authorList>
            <person name="Tang S.-K."/>
            <person name="Chunyu W.-X."/>
            <person name="Feng Y.-Z."/>
        </authorList>
    </citation>
    <scope>NUCLEOTIDE SEQUENCE [LARGE SCALE GENOMIC DNA]</scope>
    <source>
        <strain evidence="3 4">YIM 96095</strain>
    </source>
</reference>
<proteinExistence type="predicted"/>
<evidence type="ECO:0000256" key="1">
    <source>
        <dbReference type="ARBA" id="ARBA00023268"/>
    </source>
</evidence>
<dbReference type="Proteomes" id="UP000269198">
    <property type="component" value="Unassembled WGS sequence"/>
</dbReference>
<dbReference type="AlphaFoldDB" id="A0A3N0DRN6"/>
<gene>
    <name evidence="3" type="ORF">EFW17_23575</name>
</gene>
<feature type="domain" description="Polyketide synthase NorB/C/GfsB-E-like docking" evidence="2">
    <location>
        <begin position="5"/>
        <end position="30"/>
    </location>
</feature>
<evidence type="ECO:0000313" key="3">
    <source>
        <dbReference type="EMBL" id="RNL78013.1"/>
    </source>
</evidence>
<evidence type="ECO:0000259" key="2">
    <source>
        <dbReference type="Pfam" id="PF08990"/>
    </source>
</evidence>
<comment type="caution">
    <text evidence="3">The sequence shown here is derived from an EMBL/GenBank/DDBJ whole genome shotgun (WGS) entry which is preliminary data.</text>
</comment>
<dbReference type="EMBL" id="RJMB01000049">
    <property type="protein sequence ID" value="RNL78013.1"/>
    <property type="molecule type" value="Genomic_DNA"/>
</dbReference>
<protein>
    <submittedName>
        <fullName evidence="3">Polyketide synthase</fullName>
    </submittedName>
</protein>
<keyword evidence="4" id="KW-1185">Reference proteome</keyword>
<dbReference type="InterPro" id="IPR016039">
    <property type="entry name" value="Thiolase-like"/>
</dbReference>
<sequence>MTTGNDDKLVTALRSALKTNERLKEQNQRLMDRASEPVAIVGMGCRYPGGVSSPE</sequence>